<evidence type="ECO:0000313" key="4">
    <source>
        <dbReference type="Proteomes" id="UP000183685"/>
    </source>
</evidence>
<dbReference type="Proteomes" id="UP000183685">
    <property type="component" value="Unassembled WGS sequence"/>
</dbReference>
<protein>
    <submittedName>
        <fullName evidence="3">Tn7-like transposition protein D</fullName>
    </submittedName>
</protein>
<feature type="domain" description="TniQ" evidence="1">
    <location>
        <begin position="4"/>
        <end position="157"/>
    </location>
</feature>
<dbReference type="AlphaFoldDB" id="A0A1G7F4D9"/>
<evidence type="ECO:0000313" key="3">
    <source>
        <dbReference type="EMBL" id="SDE70732.1"/>
    </source>
</evidence>
<name>A0A1G7F4D9_9PROT</name>
<proteinExistence type="predicted"/>
<sequence>MLHYFPIPHPDELLYSIFARYAVHTGIVSPKQCLDILFNCRTVVATVDLPSHLDAFLANAMHLWDISIENLIYRHTLFPLYAPFVPDERRNIAMSHMRSNRGGAQHLELGIAASMVKPPTRMRYCPVCLTTQQICYGEYYWPRSWHVAGVNVCALHGPLIDTDVRFRPTERHRFIPATPSLCTASPQQGEANTTHKMEKAVCNLANQLMALPPRPSPTYYQWSRFYHDLAASHGFTRGTHVLHRDLYQGLWRAWNGCEQDVVAKMFSWLPSLFRKHRKSFSLAQHLTVWAALAPSVPAAEILRRVSSLPRQPEVSVCQKRTPTVAVPAIASYRDHWQQALTRFKHQGTKWIRENQSGMAATYAWLYRNDRQWLLAINKQYRLKHREISPKVNWRKRDMALSRKLRSIANKGDSKPYRRTRTWLINQLPHRASISKNLEKLPLCDHLLTEISESVADYQIRRCKCAIEELKTLGLPESRWRVVRRAGISPTSIRSSTERFLASLNGAACGQNDNPKHPQ</sequence>
<accession>A0A1G7F4D9</accession>
<keyword evidence="4" id="KW-1185">Reference proteome</keyword>
<reference evidence="3 4" key="1">
    <citation type="submission" date="2016-10" db="EMBL/GenBank/DDBJ databases">
        <authorList>
            <person name="de Groot N.N."/>
        </authorList>
    </citation>
    <scope>NUCLEOTIDE SEQUENCE [LARGE SCALE GENOMIC DNA]</scope>
    <source>
        <strain evidence="3 4">CGMCC 1.9109</strain>
    </source>
</reference>
<feature type="domain" description="Transposon Tn7 transposition protein TnsD C-terminal" evidence="2">
    <location>
        <begin position="322"/>
        <end position="446"/>
    </location>
</feature>
<dbReference type="STRING" id="637679.GCA_001550055_01583"/>
<organism evidence="3 4">
    <name type="scientific">Kordiimonas lacus</name>
    <dbReference type="NCBI Taxonomy" id="637679"/>
    <lineage>
        <taxon>Bacteria</taxon>
        <taxon>Pseudomonadati</taxon>
        <taxon>Pseudomonadota</taxon>
        <taxon>Alphaproteobacteria</taxon>
        <taxon>Kordiimonadales</taxon>
        <taxon>Kordiimonadaceae</taxon>
        <taxon>Kordiimonas</taxon>
    </lineage>
</organism>
<dbReference type="OrthoDB" id="470139at2"/>
<dbReference type="Pfam" id="PF06527">
    <property type="entry name" value="TniQ"/>
    <property type="match status" value="1"/>
</dbReference>
<dbReference type="InterPro" id="IPR032750">
    <property type="entry name" value="TnsD_C"/>
</dbReference>
<evidence type="ECO:0000259" key="2">
    <source>
        <dbReference type="Pfam" id="PF15978"/>
    </source>
</evidence>
<dbReference type="RefSeq" id="WP_074519551.1">
    <property type="nucleotide sequence ID" value="NZ_FNAK01000009.1"/>
</dbReference>
<dbReference type="InterPro" id="IPR009492">
    <property type="entry name" value="TniQ"/>
</dbReference>
<gene>
    <name evidence="3" type="ORF">SAMN04488071_3611</name>
</gene>
<dbReference type="Pfam" id="PF15978">
    <property type="entry name" value="TnsD"/>
    <property type="match status" value="1"/>
</dbReference>
<dbReference type="EMBL" id="FNAK01000009">
    <property type="protein sequence ID" value="SDE70732.1"/>
    <property type="molecule type" value="Genomic_DNA"/>
</dbReference>
<evidence type="ECO:0000259" key="1">
    <source>
        <dbReference type="Pfam" id="PF06527"/>
    </source>
</evidence>